<dbReference type="EMBL" id="FZQP02002780">
    <property type="protein sequence ID" value="VVC96534.1"/>
    <property type="molecule type" value="Genomic_DNA"/>
</dbReference>
<sequence>MSLYFPLSQILSMKRLTILIFCIVNGVLCRDFYVGMFKNNDILVAQDRLYKESVPFTSTYAKYGRIFKCPITYFRVVDRLGIGSGPRVEIVRGGLQKKYVVLRLTSVYNNPISVNIYVGCANKLKVKAKTTKSTVTTESSKGAKTDDNKTEKEVGTTSGFQTETTAAGGGATTDAKTDQTNADSKGTEVTTAAAVSTTV</sequence>
<feature type="compositionally biased region" description="Basic and acidic residues" evidence="1">
    <location>
        <begin position="141"/>
        <end position="154"/>
    </location>
</feature>
<organism evidence="2 3">
    <name type="scientific">Leptidea sinapis</name>
    <dbReference type="NCBI Taxonomy" id="189913"/>
    <lineage>
        <taxon>Eukaryota</taxon>
        <taxon>Metazoa</taxon>
        <taxon>Ecdysozoa</taxon>
        <taxon>Arthropoda</taxon>
        <taxon>Hexapoda</taxon>
        <taxon>Insecta</taxon>
        <taxon>Pterygota</taxon>
        <taxon>Neoptera</taxon>
        <taxon>Endopterygota</taxon>
        <taxon>Lepidoptera</taxon>
        <taxon>Glossata</taxon>
        <taxon>Ditrysia</taxon>
        <taxon>Papilionoidea</taxon>
        <taxon>Pieridae</taxon>
        <taxon>Dismorphiinae</taxon>
        <taxon>Leptidea</taxon>
    </lineage>
</organism>
<dbReference type="InterPro" id="IPR031734">
    <property type="entry name" value="MBF2"/>
</dbReference>
<dbReference type="Pfam" id="PF15868">
    <property type="entry name" value="MBF2"/>
    <property type="match status" value="1"/>
</dbReference>
<protein>
    <submittedName>
        <fullName evidence="2">Uncharacterized protein</fullName>
    </submittedName>
</protein>
<accession>A0A5E4QFR4</accession>
<feature type="region of interest" description="Disordered" evidence="1">
    <location>
        <begin position="135"/>
        <end position="199"/>
    </location>
</feature>
<feature type="compositionally biased region" description="Low complexity" evidence="1">
    <location>
        <begin position="159"/>
        <end position="180"/>
    </location>
</feature>
<evidence type="ECO:0000313" key="3">
    <source>
        <dbReference type="Proteomes" id="UP000324832"/>
    </source>
</evidence>
<gene>
    <name evidence="2" type="ORF">LSINAPIS_LOCUS8014</name>
</gene>
<dbReference type="AlphaFoldDB" id="A0A5E4QFR4"/>
<dbReference type="Proteomes" id="UP000324832">
    <property type="component" value="Unassembled WGS sequence"/>
</dbReference>
<feature type="compositionally biased region" description="Low complexity" evidence="1">
    <location>
        <begin position="187"/>
        <end position="199"/>
    </location>
</feature>
<keyword evidence="3" id="KW-1185">Reference proteome</keyword>
<evidence type="ECO:0000313" key="2">
    <source>
        <dbReference type="EMBL" id="VVC96534.1"/>
    </source>
</evidence>
<proteinExistence type="predicted"/>
<reference evidence="2 3" key="1">
    <citation type="submission" date="2017-07" db="EMBL/GenBank/DDBJ databases">
        <authorList>
            <person name="Talla V."/>
            <person name="Backstrom N."/>
        </authorList>
    </citation>
    <scope>NUCLEOTIDE SEQUENCE [LARGE SCALE GENOMIC DNA]</scope>
</reference>
<evidence type="ECO:0000256" key="1">
    <source>
        <dbReference type="SAM" id="MobiDB-lite"/>
    </source>
</evidence>
<name>A0A5E4QFR4_9NEOP</name>